<proteinExistence type="predicted"/>
<accession>A0A0P7B2L9</accession>
<dbReference type="AlphaFoldDB" id="A0A0P7B2L9"/>
<dbReference type="OrthoDB" id="1179670at2"/>
<evidence type="ECO:0008006" key="4">
    <source>
        <dbReference type="Google" id="ProtNLM"/>
    </source>
</evidence>
<dbReference type="RefSeq" id="WP_054558167.1">
    <property type="nucleotide sequence ID" value="NZ_LDJX01000002.1"/>
</dbReference>
<dbReference type="STRING" id="1300341.I595_933"/>
<feature type="signal peptide" evidence="1">
    <location>
        <begin position="1"/>
        <end position="21"/>
    </location>
</feature>
<dbReference type="EMBL" id="LDJX01000002">
    <property type="protein sequence ID" value="KPM32515.1"/>
    <property type="molecule type" value="Genomic_DNA"/>
</dbReference>
<sequence>MKVLNCILLLLALLGSCQTKTTITHTLNSPTLIDIFPDSLALVEIEQKWGEEDFPVFMDDVMWYHSELMIMVDTLRMDRISTESRNLKLIGGEKTWEIEMDTTAQKWRYIYFDGTDFIEKDAIAMKDYLIENY</sequence>
<name>A0A0P7B2L9_9FLAO</name>
<organism evidence="2 3">
    <name type="scientific">Croceitalea dokdonensis DOKDO 023</name>
    <dbReference type="NCBI Taxonomy" id="1300341"/>
    <lineage>
        <taxon>Bacteria</taxon>
        <taxon>Pseudomonadati</taxon>
        <taxon>Bacteroidota</taxon>
        <taxon>Flavobacteriia</taxon>
        <taxon>Flavobacteriales</taxon>
        <taxon>Flavobacteriaceae</taxon>
        <taxon>Croceitalea</taxon>
    </lineage>
</organism>
<keyword evidence="3" id="KW-1185">Reference proteome</keyword>
<evidence type="ECO:0000313" key="2">
    <source>
        <dbReference type="EMBL" id="KPM32515.1"/>
    </source>
</evidence>
<evidence type="ECO:0000256" key="1">
    <source>
        <dbReference type="SAM" id="SignalP"/>
    </source>
</evidence>
<dbReference type="PROSITE" id="PS51257">
    <property type="entry name" value="PROKAR_LIPOPROTEIN"/>
    <property type="match status" value="1"/>
</dbReference>
<protein>
    <recommendedName>
        <fullName evidence="4">Lipoprotein</fullName>
    </recommendedName>
</protein>
<reference evidence="2 3" key="1">
    <citation type="submission" date="2015-09" db="EMBL/GenBank/DDBJ databases">
        <title>Genome sequence of the marine flavobacterium Croceitalea dokdonensis DOKDO 023 that contains proton- and sodium-pumping rhodopsins.</title>
        <authorList>
            <person name="Kwon S.-K."/>
            <person name="Lee H.K."/>
            <person name="Kwak M.-J."/>
            <person name="Kim J.F."/>
        </authorList>
    </citation>
    <scope>NUCLEOTIDE SEQUENCE [LARGE SCALE GENOMIC DNA]</scope>
    <source>
        <strain evidence="2 3">DOKDO 023</strain>
    </source>
</reference>
<gene>
    <name evidence="2" type="ORF">I595_933</name>
</gene>
<dbReference type="Proteomes" id="UP000050280">
    <property type="component" value="Unassembled WGS sequence"/>
</dbReference>
<feature type="chain" id="PRO_5006135321" description="Lipoprotein" evidence="1">
    <location>
        <begin position="22"/>
        <end position="133"/>
    </location>
</feature>
<evidence type="ECO:0000313" key="3">
    <source>
        <dbReference type="Proteomes" id="UP000050280"/>
    </source>
</evidence>
<comment type="caution">
    <text evidence="2">The sequence shown here is derived from an EMBL/GenBank/DDBJ whole genome shotgun (WGS) entry which is preliminary data.</text>
</comment>
<keyword evidence="1" id="KW-0732">Signal</keyword>